<feature type="compositionally biased region" description="Polar residues" evidence="1">
    <location>
        <begin position="134"/>
        <end position="149"/>
    </location>
</feature>
<accession>A0AAW5HRN0</accession>
<dbReference type="RefSeq" id="WP_071572566.1">
    <property type="nucleotide sequence ID" value="NZ_JAEUWV010000001.1"/>
</dbReference>
<dbReference type="Pfam" id="PF11298">
    <property type="entry name" value="DUF3099"/>
    <property type="match status" value="1"/>
</dbReference>
<keyword evidence="2" id="KW-0472">Membrane</keyword>
<organism evidence="3 4">
    <name type="scientific">Corynebacterium lipophilum</name>
    <dbReference type="NCBI Taxonomy" id="2804918"/>
    <lineage>
        <taxon>Bacteria</taxon>
        <taxon>Bacillati</taxon>
        <taxon>Actinomycetota</taxon>
        <taxon>Actinomycetes</taxon>
        <taxon>Mycobacteriales</taxon>
        <taxon>Corynebacteriaceae</taxon>
        <taxon>Corynebacterium</taxon>
    </lineage>
</organism>
<evidence type="ECO:0000256" key="1">
    <source>
        <dbReference type="SAM" id="MobiDB-lite"/>
    </source>
</evidence>
<feature type="region of interest" description="Disordered" evidence="1">
    <location>
        <begin position="132"/>
        <end position="158"/>
    </location>
</feature>
<gene>
    <name evidence="3" type="ORF">JMN37_01035</name>
</gene>
<proteinExistence type="predicted"/>
<feature type="transmembrane region" description="Helical" evidence="2">
    <location>
        <begin position="58"/>
        <end position="78"/>
    </location>
</feature>
<keyword evidence="2" id="KW-1133">Transmembrane helix</keyword>
<keyword evidence="2" id="KW-0812">Transmembrane</keyword>
<name>A0AAW5HRN0_9CORY</name>
<feature type="transmembrane region" description="Helical" evidence="2">
    <location>
        <begin position="84"/>
        <end position="105"/>
    </location>
</feature>
<dbReference type="Proteomes" id="UP001205920">
    <property type="component" value="Unassembled WGS sequence"/>
</dbReference>
<dbReference type="AlphaFoldDB" id="A0AAW5HRN0"/>
<reference evidence="3 4" key="1">
    <citation type="submission" date="2021-01" db="EMBL/GenBank/DDBJ databases">
        <title>Identification and Characterization of Corynebacterium sp.</title>
        <authorList>
            <person name="Luo Q."/>
            <person name="Qu P."/>
            <person name="Chen Q."/>
        </authorList>
    </citation>
    <scope>NUCLEOTIDE SEQUENCE [LARGE SCALE GENOMIC DNA]</scope>
    <source>
        <strain evidence="3 4">MC-18</strain>
    </source>
</reference>
<dbReference type="EMBL" id="JAEUWV010000001">
    <property type="protein sequence ID" value="MCO6393577.1"/>
    <property type="molecule type" value="Genomic_DNA"/>
</dbReference>
<keyword evidence="4" id="KW-1185">Reference proteome</keyword>
<sequence>MNEREGEAQEHVSIDAEVEVHDDKHFLFRHFRSKRHRALITDAKQTPEQNLQSREAQYLWLQALRIPFILLSIASAWWLGNWWIATLLFIVSVPLPWVAVMLGNAKGESRDPREKNVYKPALSRAYAALEEQSRQQLSSNQASTDTTPTVIDHESQSE</sequence>
<protein>
    <submittedName>
        <fullName evidence="3">DUF3099 domain-containing protein</fullName>
    </submittedName>
</protein>
<evidence type="ECO:0000313" key="4">
    <source>
        <dbReference type="Proteomes" id="UP001205920"/>
    </source>
</evidence>
<comment type="caution">
    <text evidence="3">The sequence shown here is derived from an EMBL/GenBank/DDBJ whole genome shotgun (WGS) entry which is preliminary data.</text>
</comment>
<evidence type="ECO:0000313" key="3">
    <source>
        <dbReference type="EMBL" id="MCO6393577.1"/>
    </source>
</evidence>
<dbReference type="InterPro" id="IPR021449">
    <property type="entry name" value="DUF3099"/>
</dbReference>
<evidence type="ECO:0000256" key="2">
    <source>
        <dbReference type="SAM" id="Phobius"/>
    </source>
</evidence>